<feature type="region of interest" description="Disordered" evidence="1">
    <location>
        <begin position="90"/>
        <end position="112"/>
    </location>
</feature>
<proteinExistence type="predicted"/>
<dbReference type="KEGG" id="mtun:MTUNDRAET4_0113"/>
<accession>A0A4U8YTI2</accession>
<evidence type="ECO:0000256" key="1">
    <source>
        <dbReference type="SAM" id="MobiDB-lite"/>
    </source>
</evidence>
<protein>
    <submittedName>
        <fullName evidence="2">Uncharacterized protein</fullName>
    </submittedName>
</protein>
<dbReference type="AlphaFoldDB" id="A0A4U8YTI2"/>
<gene>
    <name evidence="2" type="ORF">MTUNDRAET4_0113</name>
</gene>
<dbReference type="Proteomes" id="UP000294360">
    <property type="component" value="Chromosome"/>
</dbReference>
<evidence type="ECO:0000313" key="3">
    <source>
        <dbReference type="Proteomes" id="UP000294360"/>
    </source>
</evidence>
<organism evidence="2 3">
    <name type="scientific">Methylocella tundrae</name>
    <dbReference type="NCBI Taxonomy" id="227605"/>
    <lineage>
        <taxon>Bacteria</taxon>
        <taxon>Pseudomonadati</taxon>
        <taxon>Pseudomonadota</taxon>
        <taxon>Alphaproteobacteria</taxon>
        <taxon>Hyphomicrobiales</taxon>
        <taxon>Beijerinckiaceae</taxon>
        <taxon>Methylocella</taxon>
    </lineage>
</organism>
<dbReference type="RefSeq" id="WP_134486024.1">
    <property type="nucleotide sequence ID" value="NZ_LR536450.1"/>
</dbReference>
<dbReference type="EMBL" id="LR536450">
    <property type="protein sequence ID" value="VFU07006.1"/>
    <property type="molecule type" value="Genomic_DNA"/>
</dbReference>
<evidence type="ECO:0000313" key="2">
    <source>
        <dbReference type="EMBL" id="VFU07006.1"/>
    </source>
</evidence>
<name>A0A4U8YTI2_METTU</name>
<sequence length="112" mass="11794">MAIDQEITLGAKTWRLRPLTCKQVEQIEPFVARAGVGNGMAMALQVIAVAIGRDHPDDVAALWDVEATKTEIDAASRVVLLMGGWIETKDAAPGEAEAPKTGAEPRAGSEAA</sequence>
<reference evidence="2 3" key="1">
    <citation type="submission" date="2019-03" db="EMBL/GenBank/DDBJ databases">
        <authorList>
            <person name="Kox A.R. M."/>
        </authorList>
    </citation>
    <scope>NUCLEOTIDE SEQUENCE [LARGE SCALE GENOMIC DNA]</scope>
    <source>
        <strain evidence="2">MTUNDRAET4 annotated genome</strain>
    </source>
</reference>